<dbReference type="AlphaFoldDB" id="A0A5N6U9S6"/>
<proteinExistence type="predicted"/>
<protein>
    <submittedName>
        <fullName evidence="1">Uncharacterized protein</fullName>
    </submittedName>
</protein>
<name>A0A5N6U9S6_ASPAV</name>
<evidence type="ECO:0000313" key="1">
    <source>
        <dbReference type="EMBL" id="KAE8155347.1"/>
    </source>
</evidence>
<organism evidence="1 2">
    <name type="scientific">Aspergillus avenaceus</name>
    <dbReference type="NCBI Taxonomy" id="36643"/>
    <lineage>
        <taxon>Eukaryota</taxon>
        <taxon>Fungi</taxon>
        <taxon>Dikarya</taxon>
        <taxon>Ascomycota</taxon>
        <taxon>Pezizomycotina</taxon>
        <taxon>Eurotiomycetes</taxon>
        <taxon>Eurotiomycetidae</taxon>
        <taxon>Eurotiales</taxon>
        <taxon>Aspergillaceae</taxon>
        <taxon>Aspergillus</taxon>
        <taxon>Aspergillus subgen. Circumdati</taxon>
    </lineage>
</organism>
<keyword evidence="2" id="KW-1185">Reference proteome</keyword>
<evidence type="ECO:0000313" key="2">
    <source>
        <dbReference type="Proteomes" id="UP000325780"/>
    </source>
</evidence>
<reference evidence="1 2" key="1">
    <citation type="submission" date="2019-04" db="EMBL/GenBank/DDBJ databases">
        <title>Friends and foes A comparative genomics study of 23 Aspergillus species from section Flavi.</title>
        <authorList>
            <consortium name="DOE Joint Genome Institute"/>
            <person name="Kjaerbolling I."/>
            <person name="Vesth T."/>
            <person name="Frisvad J.C."/>
            <person name="Nybo J.L."/>
            <person name="Theobald S."/>
            <person name="Kildgaard S."/>
            <person name="Isbrandt T."/>
            <person name="Kuo A."/>
            <person name="Sato A."/>
            <person name="Lyhne E.K."/>
            <person name="Kogle M.E."/>
            <person name="Wiebenga A."/>
            <person name="Kun R.S."/>
            <person name="Lubbers R.J."/>
            <person name="Makela M.R."/>
            <person name="Barry K."/>
            <person name="Chovatia M."/>
            <person name="Clum A."/>
            <person name="Daum C."/>
            <person name="Haridas S."/>
            <person name="He G."/>
            <person name="LaButti K."/>
            <person name="Lipzen A."/>
            <person name="Mondo S."/>
            <person name="Riley R."/>
            <person name="Salamov A."/>
            <person name="Simmons B.A."/>
            <person name="Magnuson J.K."/>
            <person name="Henrissat B."/>
            <person name="Mortensen U.H."/>
            <person name="Larsen T.O."/>
            <person name="Devries R.P."/>
            <person name="Grigoriev I.V."/>
            <person name="Machida M."/>
            <person name="Baker S.E."/>
            <person name="Andersen M.R."/>
        </authorList>
    </citation>
    <scope>NUCLEOTIDE SEQUENCE [LARGE SCALE GENOMIC DNA]</scope>
    <source>
        <strain evidence="1 2">IBT 18842</strain>
    </source>
</reference>
<dbReference type="Proteomes" id="UP000325780">
    <property type="component" value="Unassembled WGS sequence"/>
</dbReference>
<gene>
    <name evidence="1" type="ORF">BDV25DRAFT_135096</name>
</gene>
<sequence length="170" mass="18891">MSTIPVLVPTPKPDVINTQVIDNILILIRQIKQTPIDRGPVTEPKTDQIGMLLLAGLEISCIIITDPAIQSIYQRTKQSVILSEIGTKAPLGTKTKAMLTECYRELDVILNKAKMQDKKQQNGIQGLFTEEVINLLRDLNDQLFALIRGEDRGLKESGLKDIITDQVMGI</sequence>
<accession>A0A5N6U9S6</accession>
<dbReference type="EMBL" id="ML742023">
    <property type="protein sequence ID" value="KAE8155347.1"/>
    <property type="molecule type" value="Genomic_DNA"/>
</dbReference>